<evidence type="ECO:0000259" key="5">
    <source>
        <dbReference type="Pfam" id="PF15469"/>
    </source>
</evidence>
<evidence type="ECO:0000313" key="6">
    <source>
        <dbReference type="EMBL" id="KAJ8279896.1"/>
    </source>
</evidence>
<organism evidence="6 7">
    <name type="scientific">Conger conger</name>
    <name type="common">Conger eel</name>
    <name type="synonym">Muraena conger</name>
    <dbReference type="NCBI Taxonomy" id="82655"/>
    <lineage>
        <taxon>Eukaryota</taxon>
        <taxon>Metazoa</taxon>
        <taxon>Chordata</taxon>
        <taxon>Craniata</taxon>
        <taxon>Vertebrata</taxon>
        <taxon>Euteleostomi</taxon>
        <taxon>Actinopterygii</taxon>
        <taxon>Neopterygii</taxon>
        <taxon>Teleostei</taxon>
        <taxon>Anguilliformes</taxon>
        <taxon>Congridae</taxon>
        <taxon>Conger</taxon>
    </lineage>
</organism>
<dbReference type="AlphaFoldDB" id="A0A9Q1DT09"/>
<dbReference type="GO" id="GO:0000145">
    <property type="term" value="C:exocyst"/>
    <property type="evidence" value="ECO:0007669"/>
    <property type="project" value="UniProtKB-UniRule"/>
</dbReference>
<accession>A0A9Q1DT09</accession>
<reference evidence="6" key="1">
    <citation type="journal article" date="2023" name="Science">
        <title>Genome structures resolve the early diversification of teleost fishes.</title>
        <authorList>
            <person name="Parey E."/>
            <person name="Louis A."/>
            <person name="Montfort J."/>
            <person name="Bouchez O."/>
            <person name="Roques C."/>
            <person name="Iampietro C."/>
            <person name="Lluch J."/>
            <person name="Castinel A."/>
            <person name="Donnadieu C."/>
            <person name="Desvignes T."/>
            <person name="Floi Bucao C."/>
            <person name="Jouanno E."/>
            <person name="Wen M."/>
            <person name="Mejri S."/>
            <person name="Dirks R."/>
            <person name="Jansen H."/>
            <person name="Henkel C."/>
            <person name="Chen W.J."/>
            <person name="Zahm M."/>
            <person name="Cabau C."/>
            <person name="Klopp C."/>
            <person name="Thompson A.W."/>
            <person name="Robinson-Rechavi M."/>
            <person name="Braasch I."/>
            <person name="Lecointre G."/>
            <person name="Bobe J."/>
            <person name="Postlethwait J.H."/>
            <person name="Berthelot C."/>
            <person name="Roest Crollius H."/>
            <person name="Guiguen Y."/>
        </authorList>
    </citation>
    <scope>NUCLEOTIDE SEQUENCE</scope>
    <source>
        <strain evidence="6">Concon-B</strain>
    </source>
</reference>
<evidence type="ECO:0000256" key="1">
    <source>
        <dbReference type="ARBA" id="ARBA00010578"/>
    </source>
</evidence>
<dbReference type="InterPro" id="IPR029175">
    <property type="entry name" value="EXOC2/Sec5"/>
</dbReference>
<comment type="caution">
    <text evidence="6">The sequence shown here is derived from an EMBL/GenBank/DDBJ whole genome shotgun (WGS) entry which is preliminary data.</text>
</comment>
<dbReference type="OrthoDB" id="26242at2759"/>
<gene>
    <name evidence="6" type="ORF">COCON_G00069620</name>
</gene>
<protein>
    <recommendedName>
        <fullName evidence="4">Exocyst complex component 2</fullName>
    </recommendedName>
</protein>
<dbReference type="GO" id="GO:0015031">
    <property type="term" value="P:protein transport"/>
    <property type="evidence" value="ECO:0007669"/>
    <property type="project" value="UniProtKB-KW"/>
</dbReference>
<keyword evidence="7" id="KW-1185">Reference proteome</keyword>
<dbReference type="GO" id="GO:0006893">
    <property type="term" value="P:Golgi to plasma membrane transport"/>
    <property type="evidence" value="ECO:0007669"/>
    <property type="project" value="UniProtKB-UniRule"/>
</dbReference>
<dbReference type="InterPro" id="IPR039481">
    <property type="entry name" value="EXOC2/Sec5_N_dom"/>
</dbReference>
<evidence type="ECO:0000256" key="3">
    <source>
        <dbReference type="ARBA" id="ARBA00022483"/>
    </source>
</evidence>
<comment type="similarity">
    <text evidence="1 4">Belongs to the SEC5 family.</text>
</comment>
<sequence>MTQRLENVLNRASDTADTLFQEVLGRKDKADSTRNALNVLQRFKFLFNLPLNIERNIQKGDYDVVINDYEKAKSLFGNTEVQVFRKVYAEVETRISALRSLLLDKLLETPSTLHDQKRYIRYLSDLHAPGDPAWQCIVAQHKWILQLMQTSKDNYIKSQRGLDVEGDLRPSAVTRLSQTASLKRGGSFQSPADTSWRFKGPQQVSFVENLTDVVISQLPNFWKLWISYVNGSLFSETGEKSGQVEKSKKNARQRQNDFKKMIEEVTHRLVKLVRGALLPSTLSEQELRLYGGWEAKSELSGQWLTQVIHTVRVSHEALAALEIPNDLLQVIQDLLLDLRVRCLLLTLHQTAEDVKRLAEKEDWVVDNEGVTSLPAQFEQCMVQMLQSLKEAMECKPGEINLFQMERTQDRACELCVGIMKVFINCLEQLSTKSDGDIDTSHLSVDIASPDLFGSVHEDFSPTLEQRLLIILSNCQHLERHTFLNLANHFEKHGFLGTEKITRVSVELVRELDERLFESYIEKKADPIVGSLEPGIYAGYFDWKDCLPPTGVRNYLKEALVNIITVHAEVFTVSKELVPRVLSRIVESVSEEMSRLMQCVSSFSKNGALQARLEICALRDAISSYLTTESNTSFKQALEALPQLHSGADKKLLEELLNTFKSSMQLQLTCFQPSSVLPIKR</sequence>
<evidence type="ECO:0000256" key="2">
    <source>
        <dbReference type="ARBA" id="ARBA00022448"/>
    </source>
</evidence>
<keyword evidence="2 4" id="KW-0813">Transport</keyword>
<feature type="domain" description="Exocyst complex component EXOC2/Sec5 N-terminal" evidence="5">
    <location>
        <begin position="2"/>
        <end position="670"/>
    </location>
</feature>
<keyword evidence="4" id="KW-0653">Protein transport</keyword>
<dbReference type="GO" id="GO:0006887">
    <property type="term" value="P:exocytosis"/>
    <property type="evidence" value="ECO:0007669"/>
    <property type="project" value="UniProtKB-KW"/>
</dbReference>
<comment type="function">
    <text evidence="4">Component of the exocyst complex involved in the docking of exocytic vesicles with fusion sites on the plasma membrane.</text>
</comment>
<dbReference type="PANTHER" id="PTHR13043">
    <property type="entry name" value="EXOCYST COMPLEX COMPONENT SEC5"/>
    <property type="match status" value="1"/>
</dbReference>
<comment type="subunit">
    <text evidence="4">Component of the exocyst complex.</text>
</comment>
<evidence type="ECO:0000256" key="4">
    <source>
        <dbReference type="RuleBase" id="RU365069"/>
    </source>
</evidence>
<evidence type="ECO:0000313" key="7">
    <source>
        <dbReference type="Proteomes" id="UP001152803"/>
    </source>
</evidence>
<dbReference type="EMBL" id="JAFJMO010000004">
    <property type="protein sequence ID" value="KAJ8279896.1"/>
    <property type="molecule type" value="Genomic_DNA"/>
</dbReference>
<dbReference type="Proteomes" id="UP001152803">
    <property type="component" value="Unassembled WGS sequence"/>
</dbReference>
<dbReference type="Pfam" id="PF15469">
    <property type="entry name" value="Sec5"/>
    <property type="match status" value="1"/>
</dbReference>
<name>A0A9Q1DT09_CONCO</name>
<keyword evidence="3 4" id="KW-0268">Exocytosis</keyword>
<dbReference type="PANTHER" id="PTHR13043:SF1">
    <property type="entry name" value="EXOCYST COMPLEX COMPONENT 2"/>
    <property type="match status" value="1"/>
</dbReference>
<proteinExistence type="inferred from homology"/>